<gene>
    <name evidence="2" type="ORF">UFOPK3295_00667</name>
    <name evidence="1" type="ORF">UFOPK4028_00509</name>
</gene>
<evidence type="ECO:0000313" key="1">
    <source>
        <dbReference type="EMBL" id="CAB4335502.1"/>
    </source>
</evidence>
<evidence type="ECO:0000313" key="2">
    <source>
        <dbReference type="EMBL" id="CAB4865685.1"/>
    </source>
</evidence>
<proteinExistence type="predicted"/>
<protein>
    <submittedName>
        <fullName evidence="1">Unannotated protein</fullName>
    </submittedName>
</protein>
<sequence>MAAILRRSDSLTAVATLSGAGTTGAFQFGSLAGSVL</sequence>
<name>A0A6J5Z302_9ZZZZ</name>
<dbReference type="AlphaFoldDB" id="A0A6J5Z302"/>
<organism evidence="1">
    <name type="scientific">freshwater metagenome</name>
    <dbReference type="NCBI Taxonomy" id="449393"/>
    <lineage>
        <taxon>unclassified sequences</taxon>
        <taxon>metagenomes</taxon>
        <taxon>ecological metagenomes</taxon>
    </lineage>
</organism>
<reference evidence="1" key="1">
    <citation type="submission" date="2020-05" db="EMBL/GenBank/DDBJ databases">
        <authorList>
            <person name="Chiriac C."/>
            <person name="Salcher M."/>
            <person name="Ghai R."/>
            <person name="Kavagutti S V."/>
        </authorList>
    </citation>
    <scope>NUCLEOTIDE SEQUENCE</scope>
</reference>
<dbReference type="EMBL" id="CAFBLG010000056">
    <property type="protein sequence ID" value="CAB4865685.1"/>
    <property type="molecule type" value="Genomic_DNA"/>
</dbReference>
<accession>A0A6J5Z302</accession>
<dbReference type="EMBL" id="CAESAC010000055">
    <property type="protein sequence ID" value="CAB4335502.1"/>
    <property type="molecule type" value="Genomic_DNA"/>
</dbReference>